<dbReference type="PANTHER" id="PTHR14226">
    <property type="entry name" value="NEUROPATHY TARGET ESTERASE/SWISS CHEESE D.MELANOGASTER"/>
    <property type="match status" value="1"/>
</dbReference>
<evidence type="ECO:0000256" key="4">
    <source>
        <dbReference type="PROSITE-ProRule" id="PRU01161"/>
    </source>
</evidence>
<dbReference type="InterPro" id="IPR050301">
    <property type="entry name" value="NTE"/>
</dbReference>
<evidence type="ECO:0000256" key="3">
    <source>
        <dbReference type="ARBA" id="ARBA00023098"/>
    </source>
</evidence>
<reference evidence="7 8" key="1">
    <citation type="journal article" date="2014" name="Genome Biol.">
        <title>Transcriptome and methylome profiling reveals relics of genome dominance in the mesopolyploid Brassica oleracea.</title>
        <authorList>
            <person name="Parkin I.A."/>
            <person name="Koh C."/>
            <person name="Tang H."/>
            <person name="Robinson S.J."/>
            <person name="Kagale S."/>
            <person name="Clarke W.E."/>
            <person name="Town C.D."/>
            <person name="Nixon J."/>
            <person name="Krishnakumar V."/>
            <person name="Bidwell S.L."/>
            <person name="Denoeud F."/>
            <person name="Belcram H."/>
            <person name="Links M.G."/>
            <person name="Just J."/>
            <person name="Clarke C."/>
            <person name="Bender T."/>
            <person name="Huebert T."/>
            <person name="Mason A.S."/>
            <person name="Pires J.C."/>
            <person name="Barker G."/>
            <person name="Moore J."/>
            <person name="Walley P.G."/>
            <person name="Manoli S."/>
            <person name="Batley J."/>
            <person name="Edwards D."/>
            <person name="Nelson M.N."/>
            <person name="Wang X."/>
            <person name="Paterson A.H."/>
            <person name="King G."/>
            <person name="Bancroft I."/>
            <person name="Chalhoub B."/>
            <person name="Sharpe A.G."/>
        </authorList>
    </citation>
    <scope>NUCLEOTIDE SEQUENCE</scope>
    <source>
        <strain evidence="7 8">cv. TO1000</strain>
    </source>
</reference>
<dbReference type="GO" id="GO:0016042">
    <property type="term" value="P:lipid catabolic process"/>
    <property type="evidence" value="ECO:0007669"/>
    <property type="project" value="UniProtKB-KW"/>
</dbReference>
<dbReference type="InterPro" id="IPR021771">
    <property type="entry name" value="Triacylglycerol_lipase_N"/>
</dbReference>
<keyword evidence="3" id="KW-0443">Lipid metabolism</keyword>
<dbReference type="CDD" id="cd07231">
    <property type="entry name" value="Pat_SDP1-like"/>
    <property type="match status" value="1"/>
</dbReference>
<dbReference type="eggNOG" id="KOG2214">
    <property type="taxonomic scope" value="Eukaryota"/>
</dbReference>
<feature type="region of interest" description="Disordered" evidence="5">
    <location>
        <begin position="645"/>
        <end position="706"/>
    </location>
</feature>
<dbReference type="Pfam" id="PF11815">
    <property type="entry name" value="DUF3336"/>
    <property type="match status" value="1"/>
</dbReference>
<feature type="region of interest" description="Disordered" evidence="5">
    <location>
        <begin position="572"/>
        <end position="626"/>
    </location>
</feature>
<reference evidence="7" key="2">
    <citation type="submission" date="2015-03" db="UniProtKB">
        <authorList>
            <consortium name="EnsemblPlants"/>
        </authorList>
    </citation>
    <scope>IDENTIFICATION</scope>
</reference>
<feature type="domain" description="PNPLA" evidence="6">
    <location>
        <begin position="195"/>
        <end position="372"/>
    </location>
</feature>
<sequence length="706" mass="78545">MGTSQNDGAISIMERFTSTFVSWFHPRNPQGILAVVTIIAFVLKRYTNVKAKAEMAYRRKFWRNMMRAALTYEEWAHAAKMLDKETPKMNESDLYDEELVKNKLMELRHRRQEGSLRDIMFCMRADLVRNLGNMCNSELHKGRLQVPRHIKEYIDEVSTQLRMVCNNSDSLEDLSLDEKLSFMHETRHAFGRTALLLSGGASLGAFHVGVVRTLVEHKLLPRIIAGSSVGSIICSVVASRSWPELQSFFENSLHSLQFFDQLGSVFTIVKRVMTQGALHDIRQLQCMLRNLTCNLTFQEAYDLTGRILGITVCSPRKHEPPRCLNYLTSPHVVIWSAVTASCAFPGLFEAQELMAKDRSGEILAHLVEMEVKHRCNQVLELGFPLGGLAKLFAQEWEGDVTVVMPATLAQYSKIIQNPTHVELQKAANQGRRCTWEKLSAIKANCGIELALDECVAILNHMRRLKRSAERASSASSSHHGLASTTRFNASRRIPSWNVIARENSTGSLDDLVADGNTNNLHAGRNLSDSETESVEMSSWTRTGGPLMRTASANRFTDFVHGLDVDIALTRGFTSSPNSPAVPGPVSPSFSPRSRSMAAPSESESDKRESSSSSSITVSEGDLLQPERTSNGFVLNVVRRENLGMAMGNQSAEMPESVQIDIPEREMDNSSVSEHEDDDNDDEEHKGSVPVNDSGLQELMSASVIDA</sequence>
<protein>
    <recommendedName>
        <fullName evidence="6">PNPLA domain-containing protein</fullName>
    </recommendedName>
</protein>
<dbReference type="Gene3D" id="3.40.1090.10">
    <property type="entry name" value="Cytosolic phospholipase A2 catalytic domain"/>
    <property type="match status" value="1"/>
</dbReference>
<feature type="region of interest" description="Disordered" evidence="5">
    <location>
        <begin position="519"/>
        <end position="542"/>
    </location>
</feature>
<evidence type="ECO:0000256" key="1">
    <source>
        <dbReference type="ARBA" id="ARBA00022801"/>
    </source>
</evidence>
<dbReference type="Pfam" id="PF01734">
    <property type="entry name" value="Patatin"/>
    <property type="match status" value="1"/>
</dbReference>
<feature type="compositionally biased region" description="Low complexity" evidence="5">
    <location>
        <begin position="610"/>
        <end position="619"/>
    </location>
</feature>
<dbReference type="InterPro" id="IPR016035">
    <property type="entry name" value="Acyl_Trfase/lysoPLipase"/>
</dbReference>
<organism evidence="7 8">
    <name type="scientific">Brassica oleracea var. oleracea</name>
    <dbReference type="NCBI Taxonomy" id="109376"/>
    <lineage>
        <taxon>Eukaryota</taxon>
        <taxon>Viridiplantae</taxon>
        <taxon>Streptophyta</taxon>
        <taxon>Embryophyta</taxon>
        <taxon>Tracheophyta</taxon>
        <taxon>Spermatophyta</taxon>
        <taxon>Magnoliopsida</taxon>
        <taxon>eudicotyledons</taxon>
        <taxon>Gunneridae</taxon>
        <taxon>Pentapetalae</taxon>
        <taxon>rosids</taxon>
        <taxon>malvids</taxon>
        <taxon>Brassicales</taxon>
        <taxon>Brassicaceae</taxon>
        <taxon>Brassiceae</taxon>
        <taxon>Brassica</taxon>
    </lineage>
</organism>
<evidence type="ECO:0000313" key="7">
    <source>
        <dbReference type="EnsemblPlants" id="Bo9g181450.1"/>
    </source>
</evidence>
<dbReference type="PROSITE" id="PS51635">
    <property type="entry name" value="PNPLA"/>
    <property type="match status" value="1"/>
</dbReference>
<dbReference type="HOGENOM" id="CLU_013822_0_0_1"/>
<dbReference type="SUPFAM" id="SSF52151">
    <property type="entry name" value="FabD/lysophospholipase-like"/>
    <property type="match status" value="1"/>
</dbReference>
<evidence type="ECO:0000313" key="8">
    <source>
        <dbReference type="Proteomes" id="UP000032141"/>
    </source>
</evidence>
<feature type="short sequence motif" description="GXSXG" evidence="4">
    <location>
        <begin position="226"/>
        <end position="230"/>
    </location>
</feature>
<keyword evidence="8" id="KW-1185">Reference proteome</keyword>
<proteinExistence type="predicted"/>
<feature type="compositionally biased region" description="Low complexity" evidence="5">
    <location>
        <begin position="586"/>
        <end position="601"/>
    </location>
</feature>
<dbReference type="AlphaFoldDB" id="A0A0D3EI03"/>
<comment type="caution">
    <text evidence="4">Lacks conserved residue(s) required for the propagation of feature annotation.</text>
</comment>
<evidence type="ECO:0000256" key="2">
    <source>
        <dbReference type="ARBA" id="ARBA00022963"/>
    </source>
</evidence>
<dbReference type="Proteomes" id="UP000032141">
    <property type="component" value="Chromosome C9"/>
</dbReference>
<evidence type="ECO:0000259" key="6">
    <source>
        <dbReference type="PROSITE" id="PS51635"/>
    </source>
</evidence>
<keyword evidence="2" id="KW-0442">Lipid degradation</keyword>
<dbReference type="OMA" id="HINNEAS"/>
<evidence type="ECO:0000256" key="5">
    <source>
        <dbReference type="SAM" id="MobiDB-lite"/>
    </source>
</evidence>
<keyword evidence="1" id="KW-0378">Hydrolase</keyword>
<accession>A0A0D3EI03</accession>
<dbReference type="EnsemblPlants" id="Bo9g181450.1">
    <property type="protein sequence ID" value="Bo9g181450.1"/>
    <property type="gene ID" value="Bo9g181450"/>
</dbReference>
<dbReference type="Gramene" id="Bo9g181450.1">
    <property type="protein sequence ID" value="Bo9g181450.1"/>
    <property type="gene ID" value="Bo9g181450"/>
</dbReference>
<dbReference type="InterPro" id="IPR002641">
    <property type="entry name" value="PNPLA_dom"/>
</dbReference>
<name>A0A0D3EI03_BRAOL</name>
<dbReference type="PANTHER" id="PTHR14226:SF10">
    <property type="entry name" value="TRIACYLGLYCEROL LIPASE 4-RELATED"/>
    <property type="match status" value="1"/>
</dbReference>
<dbReference type="GO" id="GO:0004806">
    <property type="term" value="F:triacylglycerol lipase activity"/>
    <property type="evidence" value="ECO:0007669"/>
    <property type="project" value="InterPro"/>
</dbReference>